<evidence type="ECO:0000256" key="3">
    <source>
        <dbReference type="ARBA" id="ARBA00010931"/>
    </source>
</evidence>
<comment type="catalytic activity">
    <reaction evidence="1 9">
        <text>S-ubiquitinyl-[E2 ubiquitin-conjugating enzyme]-L-cysteine + [acceptor protein]-L-lysine = [E2 ubiquitin-conjugating enzyme]-L-cysteine + N(6)-ubiquitinyl-[acceptor protein]-L-lysine.</text>
        <dbReference type="EC" id="2.3.2.27"/>
    </reaction>
</comment>
<organism evidence="11 12">
    <name type="scientific">Solanum bulbocastanum</name>
    <name type="common">Wild potato</name>
    <dbReference type="NCBI Taxonomy" id="147425"/>
    <lineage>
        <taxon>Eukaryota</taxon>
        <taxon>Viridiplantae</taxon>
        <taxon>Streptophyta</taxon>
        <taxon>Embryophyta</taxon>
        <taxon>Tracheophyta</taxon>
        <taxon>Spermatophyta</taxon>
        <taxon>Magnoliopsida</taxon>
        <taxon>eudicotyledons</taxon>
        <taxon>Gunneridae</taxon>
        <taxon>Pentapetalae</taxon>
        <taxon>asterids</taxon>
        <taxon>lamiids</taxon>
        <taxon>Solanales</taxon>
        <taxon>Solanaceae</taxon>
        <taxon>Solanoideae</taxon>
        <taxon>Solaneae</taxon>
        <taxon>Solanum</taxon>
    </lineage>
</organism>
<evidence type="ECO:0000256" key="1">
    <source>
        <dbReference type="ARBA" id="ARBA00000900"/>
    </source>
</evidence>
<dbReference type="InterPro" id="IPR042523">
    <property type="entry name" value="Atg7_N_2"/>
</dbReference>
<dbReference type="InterPro" id="IPR000594">
    <property type="entry name" value="ThiF_NAD_FAD-bd"/>
</dbReference>
<dbReference type="GO" id="GO:0008641">
    <property type="term" value="F:ubiquitin-like modifier activating enzyme activity"/>
    <property type="evidence" value="ECO:0007669"/>
    <property type="project" value="InterPro"/>
</dbReference>
<dbReference type="Gene3D" id="3.40.50.720">
    <property type="entry name" value="NAD(P)-binding Rossmann-like Domain"/>
    <property type="match status" value="1"/>
</dbReference>
<feature type="active site" description="Glycyl thioester intermediate" evidence="8">
    <location>
        <position position="927"/>
    </location>
</feature>
<reference evidence="11 12" key="1">
    <citation type="submission" date="2024-02" db="EMBL/GenBank/DDBJ databases">
        <title>de novo genome assembly of Solanum bulbocastanum strain 11H21.</title>
        <authorList>
            <person name="Hosaka A.J."/>
        </authorList>
    </citation>
    <scope>NUCLEOTIDE SEQUENCE [LARGE SCALE GENOMIC DNA]</scope>
    <source>
        <tissue evidence="11">Young leaves</tissue>
    </source>
</reference>
<evidence type="ECO:0000256" key="6">
    <source>
        <dbReference type="ARBA" id="ARBA00022927"/>
    </source>
</evidence>
<dbReference type="PROSITE" id="PS51698">
    <property type="entry name" value="U_BOX"/>
    <property type="match status" value="1"/>
</dbReference>
<dbReference type="PANTHER" id="PTHR22849:SF128">
    <property type="entry name" value="U-BOX DOMAIN-CONTAINING PROTEIN"/>
    <property type="match status" value="1"/>
</dbReference>
<dbReference type="SUPFAM" id="SSF69572">
    <property type="entry name" value="Activating enzymes of the ubiquitin-like proteins"/>
    <property type="match status" value="1"/>
</dbReference>
<dbReference type="CDD" id="cd01486">
    <property type="entry name" value="Apg7"/>
    <property type="match status" value="1"/>
</dbReference>
<dbReference type="EC" id="2.3.2.27" evidence="9"/>
<dbReference type="Pfam" id="PF00899">
    <property type="entry name" value="ThiF"/>
    <property type="match status" value="1"/>
</dbReference>
<keyword evidence="9" id="KW-0833">Ubl conjugation pathway</keyword>
<dbReference type="PANTHER" id="PTHR22849">
    <property type="entry name" value="WDSAM1 PROTEIN"/>
    <property type="match status" value="1"/>
</dbReference>
<dbReference type="Gene3D" id="3.30.40.10">
    <property type="entry name" value="Zinc/RING finger domain, C3HC4 (zinc finger)"/>
    <property type="match status" value="1"/>
</dbReference>
<dbReference type="InterPro" id="IPR032197">
    <property type="entry name" value="Atg7_N"/>
</dbReference>
<evidence type="ECO:0000256" key="7">
    <source>
        <dbReference type="ARBA" id="ARBA00023006"/>
    </source>
</evidence>
<accession>A0AAN8T3K4</accession>
<comment type="caution">
    <text evidence="11">The sequence shown here is derived from an EMBL/GenBank/DDBJ whole genome shotgun (WGS) entry which is preliminary data.</text>
</comment>
<sequence length="1068" mass="118423">MKDPVTTVTGITYDRESIEMWLYMAEEEVVTAMCPVTKQYLPKDIELLTPNHMLRRLIQAWCIVNAEKGVDRIPTPKYPMDKSNIRRLIRQVNNSNNNDQQVCVNALRKMNDLVSENEKNIKCMEEVGAIKAIIGFIVKSYKFGKLLIPGLEEALRIFHSIWNPSHEDHKNHVKDNHDLVKAILWILKNETKNSCHDNIIKTHAMMVLKDVIEVSTSNLLSGLDSEFFHEIVHTLRKNSRTYISQQATKMALQVLIDVCMWGRNKLKIIESGAIFELIELELTNPEKRVSELGFCLLANLCVLADGRAKFLEHAAGIAIVTKRTLTISATIDDNAIQIFGLICKFSATKEVLLEMLRVGGVSKICMSSVDEGFWHKLSSLKLNKLRLDESPIPITGFYAPCSHPQVSNHLTLLAESLPADSDDEPSSLLASQGNRNRCPVPGILLNTNTLESFYALDKQSLLKAEAKKIWDDIYSGKVEEDSSVLLRFLVISFADLKKWSFHYWFAFPALVLDPPATLVNLKPASQCFTSEEAESVSSACNKWRSKSSTADIPFFLVSIGSNSIATLRHLRELETCQNNGQKVLFGFYDPCHLPNNPGWPLRNYLAYICSRWGLGKIHFFCYRENRGFADLGLSLVGEAEISLSQGRSIGGRSHQNMPNVVGWELNKGKRGLRCISLAKTMDPTRLAVSAADLNLKLMRWRTLPSLNLEMLASTRCLLLGAGTLGCQVARMLMAWGVRKITLVDSGKVSMSNPIRQSLYALDDCLNGGKFKAVAAVESLKRIFPAVEAEGVVMAIPMPGHPVSSQEESSILQDCRDLSDLINSHDAIFLLTDTRESRWLPSLLCASANKITITAALGFDSFLVMRHGAGPLDALRNSQAETLNNVSASMENLSLSNQNESVRLGCYFCNDVVAPIDSMANRTLDQQCTVTRPGLAPIASALAVELLVGVLHHPSGICAKAEFANSNDNGSTEQPLGILPHQIRGSISQFSQMTLVGHASTCCTACCSTVVSEYRTKGMDFILQAINHPTYLEDLTGLTELMKSAGSYTLDWDNDSENDVNDDDDCVEI</sequence>
<name>A0AAN8T3K4_SOLBU</name>
<keyword evidence="5 9" id="KW-0808">Transferase</keyword>
<dbReference type="InterPro" id="IPR006285">
    <property type="entry name" value="Atg7"/>
</dbReference>
<dbReference type="SMART" id="SM00504">
    <property type="entry name" value="Ubox"/>
    <property type="match status" value="1"/>
</dbReference>
<dbReference type="InterPro" id="IPR016024">
    <property type="entry name" value="ARM-type_fold"/>
</dbReference>
<dbReference type="EMBL" id="JBANQN010000011">
    <property type="protein sequence ID" value="KAK6776556.1"/>
    <property type="molecule type" value="Genomic_DNA"/>
</dbReference>
<dbReference type="GO" id="GO:0061630">
    <property type="term" value="F:ubiquitin protein ligase activity"/>
    <property type="evidence" value="ECO:0007669"/>
    <property type="project" value="UniProtKB-UniRule"/>
</dbReference>
<evidence type="ECO:0000256" key="5">
    <source>
        <dbReference type="ARBA" id="ARBA00022679"/>
    </source>
</evidence>
<evidence type="ECO:0000256" key="2">
    <source>
        <dbReference type="ARBA" id="ARBA00004906"/>
    </source>
</evidence>
<dbReference type="Gene3D" id="3.40.140.100">
    <property type="entry name" value="Ubiquitin-like modifier-activating enzyme ATG7 C-terminal domain"/>
    <property type="match status" value="1"/>
</dbReference>
<evidence type="ECO:0000256" key="4">
    <source>
        <dbReference type="ARBA" id="ARBA00022448"/>
    </source>
</evidence>
<dbReference type="InterPro" id="IPR003613">
    <property type="entry name" value="Ubox_domain"/>
</dbReference>
<dbReference type="GO" id="GO:0005737">
    <property type="term" value="C:cytoplasm"/>
    <property type="evidence" value="ECO:0007669"/>
    <property type="project" value="InterPro"/>
</dbReference>
<dbReference type="Proteomes" id="UP001371456">
    <property type="component" value="Unassembled WGS sequence"/>
</dbReference>
<dbReference type="InterPro" id="IPR013083">
    <property type="entry name" value="Znf_RING/FYVE/PHD"/>
</dbReference>
<dbReference type="FunFam" id="3.40.140.70:FF:000001">
    <property type="entry name" value="Ubiquitin-like modifier-activating enzyme atg7"/>
    <property type="match status" value="1"/>
</dbReference>
<dbReference type="InterPro" id="IPR042522">
    <property type="entry name" value="Atg7_N_1"/>
</dbReference>
<dbReference type="AlphaFoldDB" id="A0AAN8T3K4"/>
<dbReference type="Gene3D" id="3.40.140.70">
    <property type="entry name" value="Ubiquitin-like modifier-activating enzyme ATG7 N-terminal domain"/>
    <property type="match status" value="1"/>
</dbReference>
<keyword evidence="7" id="KW-0072">Autophagy</keyword>
<evidence type="ECO:0000313" key="11">
    <source>
        <dbReference type="EMBL" id="KAK6776556.1"/>
    </source>
</evidence>
<dbReference type="InterPro" id="IPR011989">
    <property type="entry name" value="ARM-like"/>
</dbReference>
<evidence type="ECO:0000256" key="8">
    <source>
        <dbReference type="PIRSR" id="PIRSR606285-1"/>
    </source>
</evidence>
<dbReference type="InterPro" id="IPR035985">
    <property type="entry name" value="Ubiquitin-activating_enz"/>
</dbReference>
<gene>
    <name evidence="11" type="ORF">RDI58_027557</name>
</gene>
<feature type="domain" description="U-box" evidence="10">
    <location>
        <begin position="1"/>
        <end position="68"/>
    </location>
</feature>
<comment type="pathway">
    <text evidence="2 9">Protein modification; protein ubiquitination.</text>
</comment>
<dbReference type="Pfam" id="PF16420">
    <property type="entry name" value="ATG7_N"/>
    <property type="match status" value="1"/>
</dbReference>
<dbReference type="InterPro" id="IPR045185">
    <property type="entry name" value="PUB22/23/24-like"/>
</dbReference>
<dbReference type="Gene3D" id="1.25.10.10">
    <property type="entry name" value="Leucine-rich Repeat Variant"/>
    <property type="match status" value="1"/>
</dbReference>
<dbReference type="NCBIfam" id="TIGR01381">
    <property type="entry name" value="E1_like_apg7"/>
    <property type="match status" value="1"/>
</dbReference>
<dbReference type="GO" id="GO:0006914">
    <property type="term" value="P:autophagy"/>
    <property type="evidence" value="ECO:0007669"/>
    <property type="project" value="UniProtKB-KW"/>
</dbReference>
<dbReference type="SUPFAM" id="SSF57850">
    <property type="entry name" value="RING/U-box"/>
    <property type="match status" value="1"/>
</dbReference>
<dbReference type="GO" id="GO:0015031">
    <property type="term" value="P:protein transport"/>
    <property type="evidence" value="ECO:0007669"/>
    <property type="project" value="UniProtKB-KW"/>
</dbReference>
<evidence type="ECO:0000313" key="12">
    <source>
        <dbReference type="Proteomes" id="UP001371456"/>
    </source>
</evidence>
<keyword evidence="12" id="KW-1185">Reference proteome</keyword>
<comment type="function">
    <text evidence="9">Functions as an E3 ubiquitin ligase.</text>
</comment>
<dbReference type="FunFam" id="3.40.50.720:FF:000243">
    <property type="entry name" value="Ubiquitin-like modifier-activating enzyme ATG7"/>
    <property type="match status" value="1"/>
</dbReference>
<dbReference type="GO" id="GO:0016567">
    <property type="term" value="P:protein ubiquitination"/>
    <property type="evidence" value="ECO:0007669"/>
    <property type="project" value="UniProtKB-UniRule"/>
</dbReference>
<keyword evidence="4" id="KW-0813">Transport</keyword>
<dbReference type="SUPFAM" id="SSF48371">
    <property type="entry name" value="ARM repeat"/>
    <property type="match status" value="1"/>
</dbReference>
<keyword evidence="6" id="KW-0653">Protein transport</keyword>
<comment type="similarity">
    <text evidence="3">Belongs to the ATG7 family.</text>
</comment>
<evidence type="ECO:0000259" key="10">
    <source>
        <dbReference type="PROSITE" id="PS51698"/>
    </source>
</evidence>
<dbReference type="Pfam" id="PF04564">
    <property type="entry name" value="U-box"/>
    <property type="match status" value="1"/>
</dbReference>
<protein>
    <recommendedName>
        <fullName evidence="9 10">U-box domain-containing protein</fullName>
        <ecNumber evidence="9">2.3.2.27</ecNumber>
    </recommendedName>
    <alternativeName>
        <fullName evidence="9">RING-type E3 ubiquitin transferase PUB</fullName>
    </alternativeName>
</protein>
<proteinExistence type="inferred from homology"/>
<evidence type="ECO:0000256" key="9">
    <source>
        <dbReference type="RuleBase" id="RU369093"/>
    </source>
</evidence>